<dbReference type="CDD" id="cd01658">
    <property type="entry name" value="Ribosomal_L30"/>
    <property type="match status" value="1"/>
</dbReference>
<evidence type="ECO:0000256" key="1">
    <source>
        <dbReference type="ARBA" id="ARBA00004173"/>
    </source>
</evidence>
<dbReference type="PANTHER" id="PTHR15892">
    <property type="entry name" value="MITOCHONDRIAL RIBOSOMAL PROTEIN L30"/>
    <property type="match status" value="1"/>
</dbReference>
<evidence type="ECO:0000256" key="7">
    <source>
        <dbReference type="ARBA" id="ARBA00035281"/>
    </source>
</evidence>
<dbReference type="STRING" id="7868.ENSCMIP00000000695"/>
<reference evidence="11" key="2">
    <citation type="journal article" date="2007" name="PLoS Biol.">
        <title>Survey sequencing and comparative analysis of the elephant shark (Callorhinchus milii) genome.</title>
        <authorList>
            <person name="Venkatesh B."/>
            <person name="Kirkness E.F."/>
            <person name="Loh Y.H."/>
            <person name="Halpern A.L."/>
            <person name="Lee A.P."/>
            <person name="Johnson J."/>
            <person name="Dandona N."/>
            <person name="Viswanathan L.D."/>
            <person name="Tay A."/>
            <person name="Venter J.C."/>
            <person name="Strausberg R.L."/>
            <person name="Brenner S."/>
        </authorList>
    </citation>
    <scope>NUCLEOTIDE SEQUENCE [LARGE SCALE GENOMIC DNA]</scope>
</reference>
<dbReference type="InterPro" id="IPR036919">
    <property type="entry name" value="Ribo_uL30_ferredoxin-like_sf"/>
</dbReference>
<reference evidence="11" key="3">
    <citation type="journal article" date="2014" name="Nature">
        <title>Elephant shark genome provides unique insights into gnathostome evolution.</title>
        <authorList>
            <consortium name="International Elephant Shark Genome Sequencing Consortium"/>
            <person name="Venkatesh B."/>
            <person name="Lee A.P."/>
            <person name="Ravi V."/>
            <person name="Maurya A.K."/>
            <person name="Lian M.M."/>
            <person name="Swann J.B."/>
            <person name="Ohta Y."/>
            <person name="Flajnik M.F."/>
            <person name="Sutoh Y."/>
            <person name="Kasahara M."/>
            <person name="Hoon S."/>
            <person name="Gangu V."/>
            <person name="Roy S.W."/>
            <person name="Irimia M."/>
            <person name="Korzh V."/>
            <person name="Kondrychyn I."/>
            <person name="Lim Z.W."/>
            <person name="Tay B.H."/>
            <person name="Tohari S."/>
            <person name="Kong K.W."/>
            <person name="Ho S."/>
            <person name="Lorente-Galdos B."/>
            <person name="Quilez J."/>
            <person name="Marques-Bonet T."/>
            <person name="Raney B.J."/>
            <person name="Ingham P.W."/>
            <person name="Tay A."/>
            <person name="Hillier L.W."/>
            <person name="Minx P."/>
            <person name="Boehm T."/>
            <person name="Wilson R.K."/>
            <person name="Brenner S."/>
            <person name="Warren W.C."/>
        </authorList>
    </citation>
    <scope>NUCLEOTIDE SEQUENCE [LARGE SCALE GENOMIC DNA]</scope>
</reference>
<dbReference type="GO" id="GO:0006412">
    <property type="term" value="P:translation"/>
    <property type="evidence" value="ECO:0007669"/>
    <property type="project" value="InterPro"/>
</dbReference>
<dbReference type="OrthoDB" id="9973389at2759"/>
<dbReference type="Gene3D" id="3.30.1390.20">
    <property type="entry name" value="Ribosomal protein L30, ferredoxin-like fold domain"/>
    <property type="match status" value="1"/>
</dbReference>
<dbReference type="KEGG" id="cmk:103172711"/>
<name>A0A4W3GDQ0_CALMI</name>
<evidence type="ECO:0000313" key="10">
    <source>
        <dbReference type="Ensembl" id="ENSCMIP00000000695.1"/>
    </source>
</evidence>
<dbReference type="InterPro" id="IPR016082">
    <property type="entry name" value="Ribosomal_uL30_ferredoxin-like"/>
</dbReference>
<dbReference type="PANTHER" id="PTHR15892:SF2">
    <property type="entry name" value="LARGE RIBOSOMAL SUBUNIT PROTEIN UL30M"/>
    <property type="match status" value="1"/>
</dbReference>
<comment type="similarity">
    <text evidence="2">Belongs to the universal ribosomal protein uL30 family.</text>
</comment>
<accession>A0A4W3GDQ0</accession>
<keyword evidence="6" id="KW-0687">Ribonucleoprotein</keyword>
<keyword evidence="4" id="KW-0689">Ribosomal protein</keyword>
<evidence type="ECO:0000256" key="3">
    <source>
        <dbReference type="ARBA" id="ARBA00022946"/>
    </source>
</evidence>
<dbReference type="GeneID" id="103172711"/>
<dbReference type="Ensembl" id="ENSCMIT00000000743.1">
    <property type="protein sequence ID" value="ENSCMIP00000000695.1"/>
    <property type="gene ID" value="ENSCMIG00000000481.1"/>
</dbReference>
<comment type="subcellular location">
    <subcellularLocation>
        <location evidence="1">Mitochondrion</location>
    </subcellularLocation>
</comment>
<dbReference type="FunFam" id="3.30.1390.20:FF:000005">
    <property type="entry name" value="39S ribosomal protein L30, mitochondrial"/>
    <property type="match status" value="1"/>
</dbReference>
<evidence type="ECO:0000256" key="2">
    <source>
        <dbReference type="ARBA" id="ARBA00007594"/>
    </source>
</evidence>
<keyword evidence="11" id="KW-1185">Reference proteome</keyword>
<evidence type="ECO:0000259" key="9">
    <source>
        <dbReference type="Pfam" id="PF00327"/>
    </source>
</evidence>
<gene>
    <name evidence="10" type="primary">mrpl30</name>
</gene>
<reference evidence="11" key="1">
    <citation type="journal article" date="2006" name="Science">
        <title>Ancient noncoding elements conserved in the human genome.</title>
        <authorList>
            <person name="Venkatesh B."/>
            <person name="Kirkness E.F."/>
            <person name="Loh Y.H."/>
            <person name="Halpern A.L."/>
            <person name="Lee A.P."/>
            <person name="Johnson J."/>
            <person name="Dandona N."/>
            <person name="Viswanathan L.D."/>
            <person name="Tay A."/>
            <person name="Venter J.C."/>
            <person name="Strausberg R.L."/>
            <person name="Brenner S."/>
        </authorList>
    </citation>
    <scope>NUCLEOTIDE SEQUENCE [LARGE SCALE GENOMIC DNA]</scope>
</reference>
<keyword evidence="3" id="KW-0809">Transit peptide</keyword>
<protein>
    <recommendedName>
        <fullName evidence="7">Large ribosomal subunit protein uL30m</fullName>
    </recommendedName>
    <alternativeName>
        <fullName evidence="8">39S ribosomal protein L30, mitochondrial</fullName>
    </alternativeName>
</protein>
<evidence type="ECO:0000256" key="5">
    <source>
        <dbReference type="ARBA" id="ARBA00023128"/>
    </source>
</evidence>
<keyword evidence="5" id="KW-0496">Mitochondrion</keyword>
<dbReference type="GO" id="GO:0003735">
    <property type="term" value="F:structural constituent of ribosome"/>
    <property type="evidence" value="ECO:0007669"/>
    <property type="project" value="InterPro"/>
</dbReference>
<dbReference type="GO" id="GO:0005743">
    <property type="term" value="C:mitochondrial inner membrane"/>
    <property type="evidence" value="ECO:0007669"/>
    <property type="project" value="UniProtKB-ARBA"/>
</dbReference>
<reference evidence="10" key="4">
    <citation type="submission" date="2025-08" db="UniProtKB">
        <authorList>
            <consortium name="Ensembl"/>
        </authorList>
    </citation>
    <scope>IDENTIFICATION</scope>
</reference>
<dbReference type="SUPFAM" id="SSF55129">
    <property type="entry name" value="Ribosomal protein L30p/L7e"/>
    <property type="match status" value="1"/>
</dbReference>
<sequence>MRGCVLPVRCVQCMRGCVLPVRCVQCMRGCVLPVRCVQCMRGCVLPVRCVQCMRGCVLPVRCVQCMRGCVLPVRCVQCMRGCVLPVRCVQCMRGCVLPVRCVQCMRGCVLPVRCVQCMRGCVLPVRCVQCMRGCVLPVRCVQCMRGCVLPVRCVQCMRGCVLPVRCVLVSSRSLPLPGIGVTAISVRLCAAEPQCRWGPCAGGGERPRALPIQPRVLALGSAPGTDSPSGEREERLMAGLCRAARGCTRRLGNLTEKFLIPLSWTGFVRLKFTKSRIPEKMFEVHPSDHEKYGGDPEQPHQLHIITRIKSGKRRPYWEKKIVHDLGLGKSNQPRIHKNIPSVNQKLKIIKHLISIQPLKLPQGLPTEEKLAATYLNSKGELIIRQQLLPLEEKTIES</sequence>
<dbReference type="InParanoid" id="A0A4W3GDQ0"/>
<dbReference type="Proteomes" id="UP000314986">
    <property type="component" value="Unassembled WGS sequence"/>
</dbReference>
<organism evidence="10 11">
    <name type="scientific">Callorhinchus milii</name>
    <name type="common">Ghost shark</name>
    <dbReference type="NCBI Taxonomy" id="7868"/>
    <lineage>
        <taxon>Eukaryota</taxon>
        <taxon>Metazoa</taxon>
        <taxon>Chordata</taxon>
        <taxon>Craniata</taxon>
        <taxon>Vertebrata</taxon>
        <taxon>Chondrichthyes</taxon>
        <taxon>Holocephali</taxon>
        <taxon>Chimaeriformes</taxon>
        <taxon>Callorhinchidae</taxon>
        <taxon>Callorhinchus</taxon>
    </lineage>
</organism>
<evidence type="ECO:0000256" key="8">
    <source>
        <dbReference type="ARBA" id="ARBA00035356"/>
    </source>
</evidence>
<evidence type="ECO:0000256" key="6">
    <source>
        <dbReference type="ARBA" id="ARBA00023274"/>
    </source>
</evidence>
<dbReference type="AlphaFoldDB" id="A0A4W3GDQ0"/>
<evidence type="ECO:0000256" key="4">
    <source>
        <dbReference type="ARBA" id="ARBA00022980"/>
    </source>
</evidence>
<dbReference type="GeneTree" id="ENSGT00940000163829"/>
<proteinExistence type="inferred from homology"/>
<dbReference type="InterPro" id="IPR005996">
    <property type="entry name" value="Ribosomal_uL30_bac-type"/>
</dbReference>
<dbReference type="Pfam" id="PF00327">
    <property type="entry name" value="Ribosomal_L30"/>
    <property type="match status" value="1"/>
</dbReference>
<feature type="domain" description="Large ribosomal subunit protein uL30-like ferredoxin-like fold" evidence="9">
    <location>
        <begin position="304"/>
        <end position="353"/>
    </location>
</feature>
<reference evidence="10" key="5">
    <citation type="submission" date="2025-09" db="UniProtKB">
        <authorList>
            <consortium name="Ensembl"/>
        </authorList>
    </citation>
    <scope>IDENTIFICATION</scope>
</reference>
<dbReference type="GO" id="GO:0015934">
    <property type="term" value="C:large ribosomal subunit"/>
    <property type="evidence" value="ECO:0007669"/>
    <property type="project" value="InterPro"/>
</dbReference>
<evidence type="ECO:0000313" key="11">
    <source>
        <dbReference type="Proteomes" id="UP000314986"/>
    </source>
</evidence>
<dbReference type="CTD" id="51263"/>